<keyword evidence="2" id="KW-1185">Reference proteome</keyword>
<evidence type="ECO:0000313" key="1">
    <source>
        <dbReference type="EMBL" id="MDQ0291385.1"/>
    </source>
</evidence>
<protein>
    <submittedName>
        <fullName evidence="1">Uncharacterized protein</fullName>
    </submittedName>
</protein>
<dbReference type="EMBL" id="JAUSVL010000001">
    <property type="protein sequence ID" value="MDQ0291385.1"/>
    <property type="molecule type" value="Genomic_DNA"/>
</dbReference>
<dbReference type="AlphaFoldDB" id="A0AAE4AQC1"/>
<sequence length="529" mass="60876">MDISPTQSSALQPITYKTFARLIASRSAKILHISQHFQKTDSDSFVLTRPLLSIIQAESTHLEEFLDAYGARTNQLWLPFRVQIAVLKNFSIAGYELLHIYHSSPHYQLSSQQQNFASDTRDAINYVTCTISCGLRLLLVQAEKLGIAPTPIKRQLNFNERLPKGRLPRDRQSRRAESIKERITHLATSFLHRTEDARFLAKIAACNPTDFESLNFELLNEASLREMESKIHNLQSLYDTFIGDSRTEDADPDLRRFRGHSSAALHLTRVTTIFIHFYERHVKNNREFLYCRQSGCCLEGEWFFTILTKYLAYYSHTFLETARDLCKQMLARYAEVEMRDIAVPPFIGFHVRPSSLVAAIVRHYGSDVTIISEDDSVIDARFPFEIQRTNERINQLKREHIFAKLHDIDFSHQSDSFTHGGKDRVAAVRSAIMQLATLNLLRIYSFSMPIEEELKTFNGSFIEALRAVITAFQRIRVVDVNYNVTVCFRGDRRVLKDIEILAKNGYGETDQGVNIPLPKELEYLSHCRG</sequence>
<evidence type="ECO:0000313" key="2">
    <source>
        <dbReference type="Proteomes" id="UP001238163"/>
    </source>
</evidence>
<dbReference type="RefSeq" id="WP_307264107.1">
    <property type="nucleotide sequence ID" value="NZ_JAUSVL010000001.1"/>
</dbReference>
<gene>
    <name evidence="1" type="ORF">J3R75_003492</name>
</gene>
<accession>A0AAE4AQC1</accession>
<proteinExistence type="predicted"/>
<organism evidence="1 2">
    <name type="scientific">Oligosphaera ethanolica</name>
    <dbReference type="NCBI Taxonomy" id="760260"/>
    <lineage>
        <taxon>Bacteria</taxon>
        <taxon>Pseudomonadati</taxon>
        <taxon>Lentisphaerota</taxon>
        <taxon>Oligosphaeria</taxon>
        <taxon>Oligosphaerales</taxon>
        <taxon>Oligosphaeraceae</taxon>
        <taxon>Oligosphaera</taxon>
    </lineage>
</organism>
<comment type="caution">
    <text evidence="1">The sequence shown here is derived from an EMBL/GenBank/DDBJ whole genome shotgun (WGS) entry which is preliminary data.</text>
</comment>
<name>A0AAE4AQC1_9BACT</name>
<reference evidence="1" key="1">
    <citation type="submission" date="2023-07" db="EMBL/GenBank/DDBJ databases">
        <title>Genomic Encyclopedia of Type Strains, Phase IV (KMG-IV): sequencing the most valuable type-strain genomes for metagenomic binning, comparative biology and taxonomic classification.</title>
        <authorList>
            <person name="Goeker M."/>
        </authorList>
    </citation>
    <scope>NUCLEOTIDE SEQUENCE</scope>
    <source>
        <strain evidence="1">DSM 24202</strain>
    </source>
</reference>
<dbReference type="Proteomes" id="UP001238163">
    <property type="component" value="Unassembled WGS sequence"/>
</dbReference>